<sequence>MLWMYHPPMLGNRRNESTNSDKLNQDKELEPLKNQIALFHGMYGFSSDTKDILDEESKVTFYGNKSVISNLLEKFECISAETTLARKILIQRPSSTWDISSRRRNESSGNIPDDPPSIFLVVTKPCPSTTTLISAVIALWSQYQLFYGAEWINQMNNSDVYEAFDRWWTAKLSPLECGGSILRIMDVITVGKPLESKQITLLNEVYLKNKRFVGSILLYVPSAFQPHIVYEQGRRLQLKIRNTLIMYCTNECQNLLEGEEYSRFFGPFSASDLHSPGSEDHDENTHWELSVSCVFKKRQKRIFIIRWNKANGTSCEKKNNEDYMIKSATADYSDNESQKALWEQIYEIQTKHEHNYEHEDGGALKKKIKRGDLIDDFWYIVIHNFTGLAYVHTDFPIQDAQHIWVHVDEIISNKNSNASRTIHSNRGYWIAERHQALRRSMKTLHTDELGQPDDKSQSEGSDLQIPAESLNQCWQTEMLTYLLISKTKRWSSLNETTEKVLRFIDEFSACILRDMETRETYSILESNKSTDN</sequence>
<evidence type="ECO:0000313" key="2">
    <source>
        <dbReference type="EMBL" id="EPX75254.1"/>
    </source>
</evidence>
<dbReference type="OrthoDB" id="5365570at2759"/>
<proteinExistence type="predicted"/>
<dbReference type="VEuPathDB" id="FungiDB:SOCG_04497"/>
<dbReference type="RefSeq" id="XP_013017697.1">
    <property type="nucleotide sequence ID" value="XM_013162243.1"/>
</dbReference>
<name>S9RMR9_SCHOY</name>
<dbReference type="OMA" id="LVEHFCI"/>
<accession>S9RMR9</accession>
<gene>
    <name evidence="2" type="ORF">SOCG_04497</name>
</gene>
<dbReference type="EMBL" id="KE503206">
    <property type="protein sequence ID" value="EPX75254.1"/>
    <property type="molecule type" value="Genomic_DNA"/>
</dbReference>
<dbReference type="Proteomes" id="UP000016088">
    <property type="component" value="Unassembled WGS sequence"/>
</dbReference>
<dbReference type="HOGENOM" id="CLU_504484_0_0_1"/>
<organism evidence="2 3">
    <name type="scientific">Schizosaccharomyces octosporus (strain yFS286)</name>
    <name type="common">Fission yeast</name>
    <name type="synonym">Octosporomyces octosporus</name>
    <dbReference type="NCBI Taxonomy" id="483514"/>
    <lineage>
        <taxon>Eukaryota</taxon>
        <taxon>Fungi</taxon>
        <taxon>Dikarya</taxon>
        <taxon>Ascomycota</taxon>
        <taxon>Taphrinomycotina</taxon>
        <taxon>Schizosaccharomycetes</taxon>
        <taxon>Schizosaccharomycetales</taxon>
        <taxon>Schizosaccharomycetaceae</taxon>
        <taxon>Schizosaccharomyces</taxon>
    </lineage>
</organism>
<protein>
    <submittedName>
        <fullName evidence="2">Uncharacterized protein</fullName>
    </submittedName>
</protein>
<dbReference type="AlphaFoldDB" id="S9RMR9"/>
<reference evidence="2 3" key="1">
    <citation type="journal article" date="2011" name="Science">
        <title>Comparative functional genomics of the fission yeasts.</title>
        <authorList>
            <person name="Rhind N."/>
            <person name="Chen Z."/>
            <person name="Yassour M."/>
            <person name="Thompson D.A."/>
            <person name="Haas B.J."/>
            <person name="Habib N."/>
            <person name="Wapinski I."/>
            <person name="Roy S."/>
            <person name="Lin M.F."/>
            <person name="Heiman D.I."/>
            <person name="Young S.K."/>
            <person name="Furuya K."/>
            <person name="Guo Y."/>
            <person name="Pidoux A."/>
            <person name="Chen H.M."/>
            <person name="Robbertse B."/>
            <person name="Goldberg J.M."/>
            <person name="Aoki K."/>
            <person name="Bayne E.H."/>
            <person name="Berlin A.M."/>
            <person name="Desjardins C.A."/>
            <person name="Dobbs E."/>
            <person name="Dukaj L."/>
            <person name="Fan L."/>
            <person name="FitzGerald M.G."/>
            <person name="French C."/>
            <person name="Gujja S."/>
            <person name="Hansen K."/>
            <person name="Keifenheim D."/>
            <person name="Levin J.Z."/>
            <person name="Mosher R.A."/>
            <person name="Mueller C.A."/>
            <person name="Pfiffner J."/>
            <person name="Priest M."/>
            <person name="Russ C."/>
            <person name="Smialowska A."/>
            <person name="Swoboda P."/>
            <person name="Sykes S.M."/>
            <person name="Vaughn M."/>
            <person name="Vengrova S."/>
            <person name="Yoder R."/>
            <person name="Zeng Q."/>
            <person name="Allshire R."/>
            <person name="Baulcombe D."/>
            <person name="Birren B.W."/>
            <person name="Brown W."/>
            <person name="Ekwall K."/>
            <person name="Kellis M."/>
            <person name="Leatherwood J."/>
            <person name="Levin H."/>
            <person name="Margalit H."/>
            <person name="Martienssen R."/>
            <person name="Nieduszynski C.A."/>
            <person name="Spatafora J.W."/>
            <person name="Friedman N."/>
            <person name="Dalgaard J.Z."/>
            <person name="Baumann P."/>
            <person name="Niki H."/>
            <person name="Regev A."/>
            <person name="Nusbaum C."/>
        </authorList>
    </citation>
    <scope>NUCLEOTIDE SEQUENCE [LARGE SCALE GENOMIC DNA]</scope>
    <source>
        <strain evidence="3">yFS286</strain>
    </source>
</reference>
<evidence type="ECO:0000256" key="1">
    <source>
        <dbReference type="SAM" id="MobiDB-lite"/>
    </source>
</evidence>
<keyword evidence="3" id="KW-1185">Reference proteome</keyword>
<feature type="region of interest" description="Disordered" evidence="1">
    <location>
        <begin position="1"/>
        <end position="21"/>
    </location>
</feature>
<dbReference type="GeneID" id="25033459"/>
<evidence type="ECO:0000313" key="3">
    <source>
        <dbReference type="Proteomes" id="UP000016088"/>
    </source>
</evidence>